<dbReference type="GO" id="GO:0120147">
    <property type="term" value="F:formylglycine-generating oxidase activity"/>
    <property type="evidence" value="ECO:0007669"/>
    <property type="project" value="TreeGrafter"/>
</dbReference>
<proteinExistence type="predicted"/>
<evidence type="ECO:0000313" key="2">
    <source>
        <dbReference type="EMBL" id="TVM15341.1"/>
    </source>
</evidence>
<gene>
    <name evidence="2" type="ORF">DPQ33_15375</name>
</gene>
<dbReference type="PANTHER" id="PTHR23150">
    <property type="entry name" value="SULFATASE MODIFYING FACTOR 1, 2"/>
    <property type="match status" value="1"/>
</dbReference>
<evidence type="ECO:0000313" key="3">
    <source>
        <dbReference type="Proteomes" id="UP000448292"/>
    </source>
</evidence>
<organism evidence="2 3">
    <name type="scientific">Oceanidesulfovibrio indonesiensis</name>
    <dbReference type="NCBI Taxonomy" id="54767"/>
    <lineage>
        <taxon>Bacteria</taxon>
        <taxon>Pseudomonadati</taxon>
        <taxon>Thermodesulfobacteriota</taxon>
        <taxon>Desulfovibrionia</taxon>
        <taxon>Desulfovibrionales</taxon>
        <taxon>Desulfovibrionaceae</taxon>
        <taxon>Oceanidesulfovibrio</taxon>
    </lineage>
</organism>
<dbReference type="Gene3D" id="3.90.1580.10">
    <property type="entry name" value="paralog of FGE (formylglycine-generating enzyme)"/>
    <property type="match status" value="1"/>
</dbReference>
<dbReference type="InterPro" id="IPR042095">
    <property type="entry name" value="SUMF_sf"/>
</dbReference>
<feature type="domain" description="Sulfatase-modifying factor enzyme-like" evidence="1">
    <location>
        <begin position="48"/>
        <end position="289"/>
    </location>
</feature>
<dbReference type="InterPro" id="IPR051043">
    <property type="entry name" value="Sulfatase_Mod_Factor_Kinase"/>
</dbReference>
<dbReference type="AlphaFoldDB" id="A0A7M3MB62"/>
<dbReference type="RefSeq" id="WP_144304111.1">
    <property type="nucleotide sequence ID" value="NZ_QMIE01000017.1"/>
</dbReference>
<evidence type="ECO:0000259" key="1">
    <source>
        <dbReference type="Pfam" id="PF03781"/>
    </source>
</evidence>
<dbReference type="InterPro" id="IPR016187">
    <property type="entry name" value="CTDL_fold"/>
</dbReference>
<reference evidence="2 3" key="1">
    <citation type="submission" date="2018-06" db="EMBL/GenBank/DDBJ databases">
        <title>Complete genome of Desulfovibrio indonesiensis P37SLT.</title>
        <authorList>
            <person name="Crispim J.S."/>
            <person name="Vidigal P.M.P."/>
            <person name="Silva L.C.F."/>
            <person name="Laguardia C.N."/>
            <person name="Araujo L.C."/>
            <person name="Dias R.S."/>
            <person name="Sousa M.P."/>
            <person name="Paula S.O."/>
            <person name="Silva C."/>
        </authorList>
    </citation>
    <scope>NUCLEOTIDE SEQUENCE [LARGE SCALE GENOMIC DNA]</scope>
    <source>
        <strain evidence="2 3">P37SLT</strain>
    </source>
</reference>
<protein>
    <submittedName>
        <fullName evidence="2">Formylglycine-generating enzyme family protein</fullName>
    </submittedName>
</protein>
<dbReference type="EMBL" id="QMIE01000017">
    <property type="protein sequence ID" value="TVM15341.1"/>
    <property type="molecule type" value="Genomic_DNA"/>
</dbReference>
<dbReference type="PANTHER" id="PTHR23150:SF19">
    <property type="entry name" value="FORMYLGLYCINE-GENERATING ENZYME"/>
    <property type="match status" value="1"/>
</dbReference>
<dbReference type="OrthoDB" id="9768004at2"/>
<accession>A0A7M3MB62</accession>
<sequence length="291" mass="31704">MQVKAYARVAMVLVGVLLLGGLGESKARAGEISPAAGDTWTEPATGMEFVWVPGGCFDMGSPASEAGRYEDEGPVRNVCVDGFWLGRHEVTNAQYRRFQPEHDSGAFENHTLNNDNQPAVFVSWKDAAKYADWLSAEGASSFRLPTETEWEYAARANTQAARFWGDSPDNACAYANVHDASSKKAFSDMTWEAHACNDGAAVTAPVGSYEANGFGLYDMLGNVWEWTADTYGDDATRADPEKAAEYTAASNRVFRGGSWYAIPRGVRSATRFSKAQDGSDDDLGFRLVRVE</sequence>
<name>A0A7M3MB62_9BACT</name>
<dbReference type="InterPro" id="IPR005532">
    <property type="entry name" value="SUMF_dom"/>
</dbReference>
<comment type="caution">
    <text evidence="2">The sequence shown here is derived from an EMBL/GenBank/DDBJ whole genome shotgun (WGS) entry which is preliminary data.</text>
</comment>
<keyword evidence="3" id="KW-1185">Reference proteome</keyword>
<dbReference type="Pfam" id="PF03781">
    <property type="entry name" value="FGE-sulfatase"/>
    <property type="match status" value="1"/>
</dbReference>
<dbReference type="SUPFAM" id="SSF56436">
    <property type="entry name" value="C-type lectin-like"/>
    <property type="match status" value="1"/>
</dbReference>
<dbReference type="Proteomes" id="UP000448292">
    <property type="component" value="Unassembled WGS sequence"/>
</dbReference>